<reference evidence="4" key="1">
    <citation type="journal article" date="2010" name="Genome Biol.">
        <title>Genome sequence of the necrotrophic plant pathogen Pythium ultimum reveals original pathogenicity mechanisms and effector repertoire.</title>
        <authorList>
            <person name="Levesque C.A."/>
            <person name="Brouwer H."/>
            <person name="Cano L."/>
            <person name="Hamilton J.P."/>
            <person name="Holt C."/>
            <person name="Huitema E."/>
            <person name="Raffaele S."/>
            <person name="Robideau G.P."/>
            <person name="Thines M."/>
            <person name="Win J."/>
            <person name="Zerillo M.M."/>
            <person name="Beakes G.W."/>
            <person name="Boore J.L."/>
            <person name="Busam D."/>
            <person name="Dumas B."/>
            <person name="Ferriera S."/>
            <person name="Fuerstenberg S.I."/>
            <person name="Gachon C.M."/>
            <person name="Gaulin E."/>
            <person name="Govers F."/>
            <person name="Grenville-Briggs L."/>
            <person name="Horner N."/>
            <person name="Hostetler J."/>
            <person name="Jiang R.H."/>
            <person name="Johnson J."/>
            <person name="Krajaejun T."/>
            <person name="Lin H."/>
            <person name="Meijer H.J."/>
            <person name="Moore B."/>
            <person name="Morris P."/>
            <person name="Phuntmart V."/>
            <person name="Puiu D."/>
            <person name="Shetty J."/>
            <person name="Stajich J.E."/>
            <person name="Tripathy S."/>
            <person name="Wawra S."/>
            <person name="van West P."/>
            <person name="Whitty B.R."/>
            <person name="Coutinho P.M."/>
            <person name="Henrissat B."/>
            <person name="Martin F."/>
            <person name="Thomas P.D."/>
            <person name="Tyler B.M."/>
            <person name="De Vries R.P."/>
            <person name="Kamoun S."/>
            <person name="Yandell M."/>
            <person name="Tisserat N."/>
            <person name="Buell C.R."/>
        </authorList>
    </citation>
    <scope>NUCLEOTIDE SEQUENCE</scope>
    <source>
        <strain evidence="4">DAOM:BR144</strain>
    </source>
</reference>
<dbReference type="VEuPathDB" id="FungiDB:PYU1_G008176"/>
<accession>K3WT98</accession>
<protein>
    <recommendedName>
        <fullName evidence="2">Sulfatase N-terminal domain-containing protein</fullName>
    </recommendedName>
</protein>
<keyword evidence="1" id="KW-0472">Membrane</keyword>
<evidence type="ECO:0000256" key="1">
    <source>
        <dbReference type="SAM" id="Phobius"/>
    </source>
</evidence>
<dbReference type="STRING" id="431595.K3WT98"/>
<dbReference type="OMA" id="VADFCLQ"/>
<feature type="transmembrane region" description="Helical" evidence="1">
    <location>
        <begin position="90"/>
        <end position="110"/>
    </location>
</feature>
<proteinExistence type="predicted"/>
<dbReference type="EnsemblProtists" id="PYU1_T008192">
    <property type="protein sequence ID" value="PYU1_T008192"/>
    <property type="gene ID" value="PYU1_G008176"/>
</dbReference>
<name>K3WT98_GLOUD</name>
<feature type="domain" description="Sulfatase N-terminal" evidence="2">
    <location>
        <begin position="647"/>
        <end position="1048"/>
    </location>
</feature>
<dbReference type="PANTHER" id="PTHR43751">
    <property type="entry name" value="SULFATASE"/>
    <property type="match status" value="1"/>
</dbReference>
<evidence type="ECO:0000259" key="2">
    <source>
        <dbReference type="Pfam" id="PF00884"/>
    </source>
</evidence>
<dbReference type="AlphaFoldDB" id="K3WT98"/>
<dbReference type="InterPro" id="IPR052701">
    <property type="entry name" value="GAG_Ulvan_Degrading_Sulfatases"/>
</dbReference>
<dbReference type="InterPro" id="IPR000917">
    <property type="entry name" value="Sulfatase_N"/>
</dbReference>
<reference evidence="3" key="3">
    <citation type="submission" date="2015-02" db="UniProtKB">
        <authorList>
            <consortium name="EnsemblProtists"/>
        </authorList>
    </citation>
    <scope>IDENTIFICATION</scope>
    <source>
        <strain evidence="3">DAOM BR144</strain>
    </source>
</reference>
<feature type="transmembrane region" description="Helical" evidence="1">
    <location>
        <begin position="466"/>
        <end position="490"/>
    </location>
</feature>
<reference evidence="4" key="2">
    <citation type="submission" date="2010-04" db="EMBL/GenBank/DDBJ databases">
        <authorList>
            <person name="Buell R."/>
            <person name="Hamilton J."/>
            <person name="Hostetler J."/>
        </authorList>
    </citation>
    <scope>NUCLEOTIDE SEQUENCE [LARGE SCALE GENOMIC DNA]</scope>
    <source>
        <strain evidence="4">DAOM:BR144</strain>
    </source>
</reference>
<evidence type="ECO:0000313" key="3">
    <source>
        <dbReference type="EnsemblProtists" id="PYU1_T008192"/>
    </source>
</evidence>
<dbReference type="EMBL" id="GL376619">
    <property type="status" value="NOT_ANNOTATED_CDS"/>
    <property type="molecule type" value="Genomic_DNA"/>
</dbReference>
<sequence length="1241" mass="137733">MTMIYRRNRGLSPTLRDVESGDGEPRDDDASFLGGARRWWSWRRRSARSSSSDLDASSSSLAPHIISGVVGGNAAAPLRSGRRFGGSHRVVQIMWLAVLLYSFLGLPVLGRVLNFVRYVHRFTVTSMLKGLVVGLFQDVAIFFQASTLICVVKLLFNERNSLLSMGGACTGSAMSAWGGAHHDRWLRSDAGLPNGGGMGGGSSNRFVRLPVYMPVLNTDYDVSDDSTSTIDGFGKHTTVLASSAVAGPTSTYFSSMAPRGTWLWMKVRRGLQTFVVVLLIKVILVFATIASVVDFCLQVTMHPRLNRAFVEIFVNYAAQFTASLSDEEVLTRTVVCSWTVYFGLISALTYGFYAGKLPLLPHFLPGFLSWFTCDRRYAQRKDSMQSSTIASSANSSAPACSYMASLFPSYWLNKKAPQRMRRRSGQNHTLYHHPSNPPSLSTYVFGCGGRPSAPSSFSAWSKPNPLVLVLKCVVASLAMTLFALTASLLVDGKGVDMKLMSNAMFSLQTENFFVKNKQIAREEINCTLASQDLLATQVAPNELYQTVGLGNDDHCALLWRKTVGYTGETFFNIQLKNVTVEVEVEEHKEVATLARANATGSQIASSRDTAFESTNDTTVSATTASTAPVTVEERVTKKKTVTKVSQPNIIVINMESWRALDVGVLGAAAKLEKFGKSVTPEFDALSKTGVLYKKHYTQCVQTTRTLLTQLFGMLPSCTETTALKHYGTSLNVRGLPQFLKKRGYFNMFWSAVDLTWEYWDKFLAQNGFDKLVDDRKVRKMLHEVRNYKNQEDDHFSWGMHDHLSFEMLLHAIEASHNATQAAADAAFLKTKNATATDLLHSDDATGSTVEQQHVPIIANASTTSLHAPPLAKTATRTDSNVKSNMDKAVSESSTHTTSKGTKKVLPGWEGLQEPYFIDMYSITSHNPWALPNFYEVPDLSNLYTRFNKKYLDSMYFSDEMLGKFIRDLREKGLMKNTIVVIQGDHGYGRMEHDNNPSIADSGVYDEVTHVPFLILADDFLSENEKGMQVNQLTMQGDLMATVADILGVSEEEPLYQHGYGHSMKRRRPRPDLVVENVESATDNDDPAILPPLFAAPSKERQVLLCNPFDGMTKGVRTEELKYIFYADGAFKVFELESDPMEKHPVRAGFDVEKMDPDTRAKFDYANEYVELNQFLFEANKFMTPIPTPKPKSKPIASQRVERRPINVDGVHHQITKEDGSLASEKVNIASTTAAVVDTTSK</sequence>
<dbReference type="InterPro" id="IPR017850">
    <property type="entry name" value="Alkaline_phosphatase_core_sf"/>
</dbReference>
<dbReference type="SUPFAM" id="SSF53649">
    <property type="entry name" value="Alkaline phosphatase-like"/>
    <property type="match status" value="1"/>
</dbReference>
<dbReference type="Gene3D" id="3.40.720.10">
    <property type="entry name" value="Alkaline Phosphatase, subunit A"/>
    <property type="match status" value="1"/>
</dbReference>
<keyword evidence="4" id="KW-1185">Reference proteome</keyword>
<dbReference type="InParanoid" id="K3WT98"/>
<dbReference type="HOGENOM" id="CLU_009010_0_0_1"/>
<dbReference type="eggNOG" id="ENOG502QUG2">
    <property type="taxonomic scope" value="Eukaryota"/>
</dbReference>
<dbReference type="Proteomes" id="UP000019132">
    <property type="component" value="Unassembled WGS sequence"/>
</dbReference>
<dbReference type="Pfam" id="PF00884">
    <property type="entry name" value="Sulfatase"/>
    <property type="match status" value="1"/>
</dbReference>
<feature type="transmembrane region" description="Helical" evidence="1">
    <location>
        <begin position="274"/>
        <end position="293"/>
    </location>
</feature>
<keyword evidence="1" id="KW-0812">Transmembrane</keyword>
<dbReference type="CDD" id="cd16015">
    <property type="entry name" value="LTA_synthase"/>
    <property type="match status" value="1"/>
</dbReference>
<organism evidence="3 4">
    <name type="scientific">Globisporangium ultimum (strain ATCC 200006 / CBS 805.95 / DAOM BR144)</name>
    <name type="common">Pythium ultimum</name>
    <dbReference type="NCBI Taxonomy" id="431595"/>
    <lineage>
        <taxon>Eukaryota</taxon>
        <taxon>Sar</taxon>
        <taxon>Stramenopiles</taxon>
        <taxon>Oomycota</taxon>
        <taxon>Peronosporomycetes</taxon>
        <taxon>Pythiales</taxon>
        <taxon>Pythiaceae</taxon>
        <taxon>Globisporangium</taxon>
    </lineage>
</organism>
<dbReference type="PANTHER" id="PTHR43751:SF3">
    <property type="entry name" value="SULFATASE N-TERMINAL DOMAIN-CONTAINING PROTEIN"/>
    <property type="match status" value="1"/>
</dbReference>
<evidence type="ECO:0000313" key="4">
    <source>
        <dbReference type="Proteomes" id="UP000019132"/>
    </source>
</evidence>
<keyword evidence="1" id="KW-1133">Transmembrane helix</keyword>
<feature type="transmembrane region" description="Helical" evidence="1">
    <location>
        <begin position="130"/>
        <end position="156"/>
    </location>
</feature>